<evidence type="ECO:0000313" key="7">
    <source>
        <dbReference type="EMBL" id="GAA6497616.1"/>
    </source>
</evidence>
<dbReference type="PANTHER" id="PTHR34857">
    <property type="entry name" value="SLL0384 PROTEIN"/>
    <property type="match status" value="1"/>
</dbReference>
<proteinExistence type="predicted"/>
<comment type="subcellular location">
    <subcellularLocation>
        <location evidence="1">Cell membrane</location>
        <topology evidence="1">Multi-pass membrane protein</topology>
    </subcellularLocation>
</comment>
<accession>A0ABQ0BM52</accession>
<feature type="transmembrane region" description="Helical" evidence="6">
    <location>
        <begin position="240"/>
        <end position="269"/>
    </location>
</feature>
<feature type="transmembrane region" description="Helical" evidence="6">
    <location>
        <begin position="111"/>
        <end position="133"/>
    </location>
</feature>
<dbReference type="EMBL" id="BAABZQ010000001">
    <property type="protein sequence ID" value="GAA6497616.1"/>
    <property type="molecule type" value="Genomic_DNA"/>
</dbReference>
<dbReference type="NCBIfam" id="TIGR02454">
    <property type="entry name" value="ECF_T_CbiQ"/>
    <property type="match status" value="1"/>
</dbReference>
<feature type="transmembrane region" description="Helical" evidence="6">
    <location>
        <begin position="51"/>
        <end position="72"/>
    </location>
</feature>
<dbReference type="PANTHER" id="PTHR34857:SF2">
    <property type="entry name" value="SLL0384 PROTEIN"/>
    <property type="match status" value="1"/>
</dbReference>
<evidence type="ECO:0000256" key="2">
    <source>
        <dbReference type="ARBA" id="ARBA00022475"/>
    </source>
</evidence>
<organism evidence="7 8">
    <name type="scientific">Blautia parvula</name>
    <dbReference type="NCBI Taxonomy" id="2877527"/>
    <lineage>
        <taxon>Bacteria</taxon>
        <taxon>Bacillati</taxon>
        <taxon>Bacillota</taxon>
        <taxon>Clostridia</taxon>
        <taxon>Lachnospirales</taxon>
        <taxon>Lachnospiraceae</taxon>
        <taxon>Blautia</taxon>
    </lineage>
</organism>
<evidence type="ECO:0000256" key="3">
    <source>
        <dbReference type="ARBA" id="ARBA00022692"/>
    </source>
</evidence>
<dbReference type="InterPro" id="IPR003339">
    <property type="entry name" value="ABC/ECF_trnsptr_transmembrane"/>
</dbReference>
<evidence type="ECO:0000256" key="5">
    <source>
        <dbReference type="ARBA" id="ARBA00023136"/>
    </source>
</evidence>
<dbReference type="RefSeq" id="WP_227209602.1">
    <property type="nucleotide sequence ID" value="NZ_BAABZQ010000001.1"/>
</dbReference>
<gene>
    <name evidence="7" type="primary">cbiQ_1</name>
    <name evidence="7" type="ORF">K340107D12_04320</name>
</gene>
<dbReference type="InterPro" id="IPR051611">
    <property type="entry name" value="ECF_transporter_component"/>
</dbReference>
<dbReference type="InterPro" id="IPR012809">
    <property type="entry name" value="ECF_CbiQ"/>
</dbReference>
<keyword evidence="2" id="KW-1003">Cell membrane</keyword>
<evidence type="ECO:0000313" key="8">
    <source>
        <dbReference type="Proteomes" id="UP001600941"/>
    </source>
</evidence>
<keyword evidence="8" id="KW-1185">Reference proteome</keyword>
<evidence type="ECO:0000256" key="4">
    <source>
        <dbReference type="ARBA" id="ARBA00022989"/>
    </source>
</evidence>
<dbReference type="CDD" id="cd16914">
    <property type="entry name" value="EcfT"/>
    <property type="match status" value="1"/>
</dbReference>
<keyword evidence="3 6" id="KW-0812">Transmembrane</keyword>
<feature type="transmembrane region" description="Helical" evidence="6">
    <location>
        <begin position="23"/>
        <end position="45"/>
    </location>
</feature>
<protein>
    <submittedName>
        <fullName evidence="7">Cobalt ECF transporter T component CbiQ</fullName>
    </submittedName>
</protein>
<feature type="transmembrane region" description="Helical" evidence="6">
    <location>
        <begin position="79"/>
        <end position="96"/>
    </location>
</feature>
<keyword evidence="4 6" id="KW-1133">Transmembrane helix</keyword>
<keyword evidence="5 6" id="KW-0472">Membrane</keyword>
<dbReference type="Pfam" id="PF02361">
    <property type="entry name" value="CbiQ"/>
    <property type="match status" value="1"/>
</dbReference>
<evidence type="ECO:0000256" key="1">
    <source>
        <dbReference type="ARBA" id="ARBA00004651"/>
    </source>
</evidence>
<evidence type="ECO:0000256" key="6">
    <source>
        <dbReference type="SAM" id="Phobius"/>
    </source>
</evidence>
<dbReference type="Proteomes" id="UP001600941">
    <property type="component" value="Unassembled WGS sequence"/>
</dbReference>
<reference evidence="7 8" key="1">
    <citation type="submission" date="2024-04" db="EMBL/GenBank/DDBJ databases">
        <title>Defined microbial consortia suppress multidrug-resistant proinflammatory Enterobacteriaceae via ecological control.</title>
        <authorList>
            <person name="Furuichi M."/>
            <person name="Kawaguchi T."/>
            <person name="Pust M."/>
            <person name="Yasuma K."/>
            <person name="Plichta D."/>
            <person name="Hasegawa N."/>
            <person name="Ohya T."/>
            <person name="Bhattarai S."/>
            <person name="Sasajima S."/>
            <person name="Aoto Y."/>
            <person name="Tuganbaev T."/>
            <person name="Yaginuma M."/>
            <person name="Ueda M."/>
            <person name="Okahashi N."/>
            <person name="Amafuji K."/>
            <person name="Kiridooshi Y."/>
            <person name="Sugita K."/>
            <person name="Strazar M."/>
            <person name="Skelly A."/>
            <person name="Suda W."/>
            <person name="Hattori M."/>
            <person name="Nakamoto N."/>
            <person name="Caballero S."/>
            <person name="Norman J."/>
            <person name="Olle B."/>
            <person name="Tanoue T."/>
            <person name="Arita M."/>
            <person name="Bucci V."/>
            <person name="Atarashi K."/>
            <person name="Xavier R."/>
            <person name="Honda K."/>
        </authorList>
    </citation>
    <scope>NUCLEOTIDE SEQUENCE [LARGE SCALE GENOMIC DNA]</scope>
    <source>
        <strain evidence="8">k34-0107-D12</strain>
    </source>
</reference>
<comment type="caution">
    <text evidence="7">The sequence shown here is derived from an EMBL/GenBank/DDBJ whole genome shotgun (WGS) entry which is preliminary data.</text>
</comment>
<name>A0ABQ0BM52_9FIRM</name>
<sequence>MSKIGNAIYEIHHMETIASRDQWVNLIHPLVKFILTIAYTVTVVSFQKYDIIGLAGMFFYPLAMFILSDLSFTDCGRRLRVVLPLVCIIGVFNPFFDKTPVVIGNIHCTTGILSMITLMMKGVFTVLASYLLIATTSIEKLCYAFRLLHIPKILVTQILLTYRYITVLLEEVNRITQAYSLRAPKQKGVHFKVWGSLSGQLLLRSMDRATVVYESMTLRGYNGEFQYMESKIRWRWQDTVFLLVWLGLIMLFRKIPVILAIGNLCGGLIG</sequence>